<dbReference type="GO" id="GO:0007091">
    <property type="term" value="P:metaphase/anaphase transition of mitotic cell cycle"/>
    <property type="evidence" value="ECO:0007669"/>
    <property type="project" value="TreeGrafter"/>
</dbReference>
<keyword evidence="1" id="KW-0132">Cell division</keyword>
<dbReference type="GO" id="GO:0005680">
    <property type="term" value="C:anaphase-promoting complex"/>
    <property type="evidence" value="ECO:0007669"/>
    <property type="project" value="InterPro"/>
</dbReference>
<keyword evidence="3" id="KW-0131">Cell cycle</keyword>
<accession>V9IKB1</accession>
<dbReference type="AlphaFoldDB" id="V9IKB1"/>
<evidence type="ECO:0000259" key="4">
    <source>
        <dbReference type="Pfam" id="PF18122"/>
    </source>
</evidence>
<dbReference type="InterPro" id="IPR024990">
    <property type="entry name" value="Apc1"/>
</dbReference>
<reference evidence="5" key="1">
    <citation type="submission" date="2011-11" db="EMBL/GenBank/DDBJ databases">
        <title>Decoding the brain transcriptome of the Eastern honeybee (Apis cerana) based on pyrosequencing.</title>
        <authorList>
            <person name="Sun L."/>
            <person name="Zheng H."/>
            <person name="Wang Y."/>
            <person name="Xie X."/>
            <person name="Zhu Y."/>
            <person name="Gu W."/>
            <person name="Wang S."/>
        </authorList>
    </citation>
    <scope>NUCLEOTIDE SEQUENCE</scope>
    <source>
        <tissue evidence="5">Brain</tissue>
    </source>
</reference>
<dbReference type="GO" id="GO:0051301">
    <property type="term" value="P:cell division"/>
    <property type="evidence" value="ECO:0007669"/>
    <property type="project" value="UniProtKB-KW"/>
</dbReference>
<evidence type="ECO:0000313" key="5">
    <source>
        <dbReference type="EMBL" id="AEY61500.1"/>
    </source>
</evidence>
<dbReference type="GO" id="GO:0060090">
    <property type="term" value="F:molecular adaptor activity"/>
    <property type="evidence" value="ECO:0007669"/>
    <property type="project" value="TreeGrafter"/>
</dbReference>
<dbReference type="Pfam" id="PF18122">
    <property type="entry name" value="APC1_C"/>
    <property type="match status" value="1"/>
</dbReference>
<organism evidence="5">
    <name type="scientific">Apis cerana</name>
    <name type="common">Indian honeybee</name>
    <dbReference type="NCBI Taxonomy" id="7461"/>
    <lineage>
        <taxon>Eukaryota</taxon>
        <taxon>Metazoa</taxon>
        <taxon>Ecdysozoa</taxon>
        <taxon>Arthropoda</taxon>
        <taxon>Hexapoda</taxon>
        <taxon>Insecta</taxon>
        <taxon>Pterygota</taxon>
        <taxon>Neoptera</taxon>
        <taxon>Endopterygota</taxon>
        <taxon>Hymenoptera</taxon>
        <taxon>Apocrita</taxon>
        <taxon>Aculeata</taxon>
        <taxon>Apoidea</taxon>
        <taxon>Anthophila</taxon>
        <taxon>Apidae</taxon>
        <taxon>Apis</taxon>
    </lineage>
</organism>
<evidence type="ECO:0000256" key="2">
    <source>
        <dbReference type="ARBA" id="ARBA00022776"/>
    </source>
</evidence>
<gene>
    <name evidence="5" type="ORF">ACCB12673</name>
</gene>
<name>V9IKB1_APICE</name>
<dbReference type="PANTHER" id="PTHR12827:SF3">
    <property type="entry name" value="ANAPHASE-PROMOTING COMPLEX SUBUNIT 1"/>
    <property type="match status" value="1"/>
</dbReference>
<dbReference type="EMBL" id="JR051452">
    <property type="protein sequence ID" value="AEY61500.1"/>
    <property type="molecule type" value="mRNA"/>
</dbReference>
<feature type="domain" description="Anaphase-promoting complex subunit 1 C-terminal" evidence="4">
    <location>
        <begin position="47"/>
        <end position="274"/>
    </location>
</feature>
<evidence type="ECO:0000256" key="1">
    <source>
        <dbReference type="ARBA" id="ARBA00022618"/>
    </source>
</evidence>
<dbReference type="GO" id="GO:0031145">
    <property type="term" value="P:anaphase-promoting complex-dependent catabolic process"/>
    <property type="evidence" value="ECO:0007669"/>
    <property type="project" value="TreeGrafter"/>
</dbReference>
<protein>
    <submittedName>
        <fullName evidence="5">Anaphase promoting complex subunit 1</fullName>
    </submittedName>
</protein>
<dbReference type="GO" id="GO:0070979">
    <property type="term" value="P:protein K11-linked ubiquitination"/>
    <property type="evidence" value="ECO:0007669"/>
    <property type="project" value="TreeGrafter"/>
</dbReference>
<keyword evidence="2" id="KW-0498">Mitosis</keyword>
<dbReference type="PANTHER" id="PTHR12827">
    <property type="entry name" value="MEIOTIC CHECKPOINT REGULATOR TSG24 FAMILY MEMBER"/>
    <property type="match status" value="1"/>
</dbReference>
<sequence length="290" mass="33750">MLKKCEMLGVKQRAGCLPYIEDPHGFRSLIAQTLTTENVIAWAARPECVTSFTNDKTILNIVKCFLQLPKKNKIKNEIIIKVQSSGSSVKNTSGYLSQNLNDTSERIICDSWNEQYNSNGKVEIIELSTLKDTNYLCKYEEQYSEMSEFEKYFLHTFAIIVYECVIKDKVNLLPLWVNLIKSMEIIEKKPNSFSIWQIKLVSSQMLKKSYTENKNPLLGTESILAMKQRISYIMDNWERELTPHIKSYLKNGKIDGNISLLQKMCTYFVFYDIPYKTDYQTICKLNCFIH</sequence>
<evidence type="ECO:0000256" key="3">
    <source>
        <dbReference type="ARBA" id="ARBA00023306"/>
    </source>
</evidence>
<dbReference type="InterPro" id="IPR041221">
    <property type="entry name" value="APC1_C"/>
</dbReference>
<proteinExistence type="evidence at transcript level"/>